<dbReference type="EMBL" id="LCRX01000018">
    <property type="protein sequence ID" value="KKW41472.1"/>
    <property type="molecule type" value="Genomic_DNA"/>
</dbReference>
<gene>
    <name evidence="4" type="ORF">UY92_C0018G0001</name>
</gene>
<dbReference type="Proteomes" id="UP000033870">
    <property type="component" value="Unassembled WGS sequence"/>
</dbReference>
<reference evidence="4 5" key="1">
    <citation type="journal article" date="2015" name="Nature">
        <title>rRNA introns, odd ribosomes, and small enigmatic genomes across a large radiation of phyla.</title>
        <authorList>
            <person name="Brown C.T."/>
            <person name="Hug L.A."/>
            <person name="Thomas B.C."/>
            <person name="Sharon I."/>
            <person name="Castelle C.J."/>
            <person name="Singh A."/>
            <person name="Wilkins M.J."/>
            <person name="Williams K.H."/>
            <person name="Banfield J.F."/>
        </authorList>
    </citation>
    <scope>NUCLEOTIDE SEQUENCE [LARGE SCALE GENOMIC DNA]</scope>
</reference>
<dbReference type="SUPFAM" id="SSF52540">
    <property type="entry name" value="P-loop containing nucleoside triphosphate hydrolases"/>
    <property type="match status" value="1"/>
</dbReference>
<evidence type="ECO:0000256" key="1">
    <source>
        <dbReference type="ARBA" id="ARBA00022801"/>
    </source>
</evidence>
<dbReference type="Pfam" id="PF00271">
    <property type="entry name" value="Helicase_C"/>
    <property type="match status" value="1"/>
</dbReference>
<dbReference type="InterPro" id="IPR047112">
    <property type="entry name" value="RecG/Mfd"/>
</dbReference>
<dbReference type="InterPro" id="IPR027417">
    <property type="entry name" value="P-loop_NTPase"/>
</dbReference>
<keyword evidence="2 4" id="KW-0067">ATP-binding</keyword>
<organism evidence="4 5">
    <name type="scientific">Candidatus Magasanikbacteria bacterium GW2011_GWA2_56_11</name>
    <dbReference type="NCBI Taxonomy" id="1619044"/>
    <lineage>
        <taxon>Bacteria</taxon>
        <taxon>Candidatus Magasanikiibacteriota</taxon>
    </lineage>
</organism>
<comment type="caution">
    <text evidence="4">The sequence shown here is derived from an EMBL/GenBank/DDBJ whole genome shotgun (WGS) entry which is preliminary data.</text>
</comment>
<dbReference type="SMART" id="SM00490">
    <property type="entry name" value="HELICc"/>
    <property type="match status" value="1"/>
</dbReference>
<dbReference type="GO" id="GO:0016787">
    <property type="term" value="F:hydrolase activity"/>
    <property type="evidence" value="ECO:0007669"/>
    <property type="project" value="UniProtKB-KW"/>
</dbReference>
<keyword evidence="1" id="KW-0378">Hydrolase</keyword>
<dbReference type="STRING" id="1619044.UY92_C0018G0001"/>
<dbReference type="PATRIC" id="fig|1619044.3.peg.1217"/>
<name>A0A0G2AJQ9_9BACT</name>
<dbReference type="PROSITE" id="PS51194">
    <property type="entry name" value="HELICASE_CTER"/>
    <property type="match status" value="1"/>
</dbReference>
<evidence type="ECO:0000259" key="3">
    <source>
        <dbReference type="PROSITE" id="PS51194"/>
    </source>
</evidence>
<feature type="non-terminal residue" evidence="4">
    <location>
        <position position="1"/>
    </location>
</feature>
<accession>A0A0G2AJQ9</accession>
<dbReference type="PANTHER" id="PTHR47964">
    <property type="entry name" value="ATP-DEPENDENT DNA HELICASE HOMOLOG RECG, CHLOROPLASTIC"/>
    <property type="match status" value="1"/>
</dbReference>
<proteinExistence type="predicted"/>
<dbReference type="AlphaFoldDB" id="A0A0G2AJQ9"/>
<keyword evidence="2 4" id="KW-0347">Helicase</keyword>
<dbReference type="GO" id="GO:0006281">
    <property type="term" value="P:DNA repair"/>
    <property type="evidence" value="ECO:0007669"/>
    <property type="project" value="InterPro"/>
</dbReference>
<feature type="domain" description="Helicase C-terminal" evidence="3">
    <location>
        <begin position="1"/>
        <end position="127"/>
    </location>
</feature>
<dbReference type="InterPro" id="IPR045562">
    <property type="entry name" value="RecG_dom3_C"/>
</dbReference>
<dbReference type="InterPro" id="IPR001650">
    <property type="entry name" value="Helicase_C-like"/>
</dbReference>
<dbReference type="Gene3D" id="3.40.50.300">
    <property type="entry name" value="P-loop containing nucleotide triphosphate hydrolases"/>
    <property type="match status" value="1"/>
</dbReference>
<dbReference type="PANTHER" id="PTHR47964:SF1">
    <property type="entry name" value="ATP-DEPENDENT DNA HELICASE HOMOLOG RECG, CHLOROPLASTIC"/>
    <property type="match status" value="1"/>
</dbReference>
<sequence length="188" mass="21315">KSVLKEYEHLAKEVFPDLEIGYLHGKLKSREKDEAMARFAGGNTDVLVSTSVVEVGVDIPNASVMMIEGAERFGLAQLHQFRGRVGRSEHQSYCFLFTGLDSQKAGERLAFFEKTADGFALAEYDLETRGPGEVYGTTQSGMMNFRLATMRDVEIIKLAREMARGVDFEKFPELRERVREWESQVHLE</sequence>
<protein>
    <submittedName>
        <fullName evidence="4">ATP-dependent DNA helicase RecG</fullName>
    </submittedName>
</protein>
<evidence type="ECO:0000256" key="2">
    <source>
        <dbReference type="ARBA" id="ARBA00022806"/>
    </source>
</evidence>
<evidence type="ECO:0000313" key="4">
    <source>
        <dbReference type="EMBL" id="KKW41472.1"/>
    </source>
</evidence>
<dbReference type="GO" id="GO:0003678">
    <property type="term" value="F:DNA helicase activity"/>
    <property type="evidence" value="ECO:0007669"/>
    <property type="project" value="TreeGrafter"/>
</dbReference>
<dbReference type="Pfam" id="PF19833">
    <property type="entry name" value="RecG_dom3_C"/>
    <property type="match status" value="1"/>
</dbReference>
<keyword evidence="2 4" id="KW-0547">Nucleotide-binding</keyword>
<evidence type="ECO:0000313" key="5">
    <source>
        <dbReference type="Proteomes" id="UP000033870"/>
    </source>
</evidence>